<keyword evidence="3" id="KW-1185">Reference proteome</keyword>
<dbReference type="Proteomes" id="UP001341840">
    <property type="component" value="Unassembled WGS sequence"/>
</dbReference>
<proteinExistence type="predicted"/>
<accession>A0ABU6U2V8</accession>
<organism evidence="2 3">
    <name type="scientific">Stylosanthes scabra</name>
    <dbReference type="NCBI Taxonomy" id="79078"/>
    <lineage>
        <taxon>Eukaryota</taxon>
        <taxon>Viridiplantae</taxon>
        <taxon>Streptophyta</taxon>
        <taxon>Embryophyta</taxon>
        <taxon>Tracheophyta</taxon>
        <taxon>Spermatophyta</taxon>
        <taxon>Magnoliopsida</taxon>
        <taxon>eudicotyledons</taxon>
        <taxon>Gunneridae</taxon>
        <taxon>Pentapetalae</taxon>
        <taxon>rosids</taxon>
        <taxon>fabids</taxon>
        <taxon>Fabales</taxon>
        <taxon>Fabaceae</taxon>
        <taxon>Papilionoideae</taxon>
        <taxon>50 kb inversion clade</taxon>
        <taxon>dalbergioids sensu lato</taxon>
        <taxon>Dalbergieae</taxon>
        <taxon>Pterocarpus clade</taxon>
        <taxon>Stylosanthes</taxon>
    </lineage>
</organism>
<dbReference type="EMBL" id="JASCZI010120841">
    <property type="protein sequence ID" value="MED6155506.1"/>
    <property type="molecule type" value="Genomic_DNA"/>
</dbReference>
<name>A0ABU6U2V8_9FABA</name>
<evidence type="ECO:0000256" key="1">
    <source>
        <dbReference type="SAM" id="MobiDB-lite"/>
    </source>
</evidence>
<protein>
    <recommendedName>
        <fullName evidence="4">Retrotransposon Copia-like N-terminal domain-containing protein</fullName>
    </recommendedName>
</protein>
<evidence type="ECO:0000313" key="3">
    <source>
        <dbReference type="Proteomes" id="UP001341840"/>
    </source>
</evidence>
<evidence type="ECO:0000313" key="2">
    <source>
        <dbReference type="EMBL" id="MED6155506.1"/>
    </source>
</evidence>
<gene>
    <name evidence="2" type="ORF">PIB30_006014</name>
</gene>
<comment type="caution">
    <text evidence="2">The sequence shown here is derived from an EMBL/GenBank/DDBJ whole genome shotgun (WGS) entry which is preliminary data.</text>
</comment>
<reference evidence="2 3" key="1">
    <citation type="journal article" date="2023" name="Plants (Basel)">
        <title>Bridging the Gap: Combining Genomics and Transcriptomics Approaches to Understand Stylosanthes scabra, an Orphan Legume from the Brazilian Caatinga.</title>
        <authorList>
            <person name="Ferreira-Neto J.R.C."/>
            <person name="da Silva M.D."/>
            <person name="Binneck E."/>
            <person name="de Melo N.F."/>
            <person name="da Silva R.H."/>
            <person name="de Melo A.L.T.M."/>
            <person name="Pandolfi V."/>
            <person name="Bustamante F.O."/>
            <person name="Brasileiro-Vidal A.C."/>
            <person name="Benko-Iseppon A.M."/>
        </authorList>
    </citation>
    <scope>NUCLEOTIDE SEQUENCE [LARGE SCALE GENOMIC DNA]</scope>
    <source>
        <tissue evidence="2">Leaves</tissue>
    </source>
</reference>
<evidence type="ECO:0008006" key="4">
    <source>
        <dbReference type="Google" id="ProtNLM"/>
    </source>
</evidence>
<sequence>MALIGSSHLNNKNGLIPLAGKLDEDNYSTWKKSVLLVLRTLKLEHHLSHDKIPPQFEVVSVKDAASDPNGKKSSDEAAAKGAEKQDRSSGSTILQESGRFLE</sequence>
<feature type="region of interest" description="Disordered" evidence="1">
    <location>
        <begin position="57"/>
        <end position="102"/>
    </location>
</feature>
<feature type="compositionally biased region" description="Basic and acidic residues" evidence="1">
    <location>
        <begin position="69"/>
        <end position="87"/>
    </location>
</feature>